<protein>
    <submittedName>
        <fullName evidence="1">Uncharacterized protein</fullName>
    </submittedName>
</protein>
<reference evidence="1" key="1">
    <citation type="submission" date="2016-04" db="EMBL/GenBank/DDBJ databases">
        <authorList>
            <person name="Evans L.H."/>
            <person name="Alamgir A."/>
            <person name="Owens N."/>
            <person name="Weber N.D."/>
            <person name="Virtaneva K."/>
            <person name="Barbian K."/>
            <person name="Babar A."/>
            <person name="Rosenke K."/>
        </authorList>
    </citation>
    <scope>NUCLEOTIDE SEQUENCE [LARGE SCALE GENOMIC DNA]</scope>
    <source>
        <strain evidence="1">CBS 101.48</strain>
    </source>
</reference>
<accession>A0A168L4I5</accession>
<evidence type="ECO:0000313" key="1">
    <source>
        <dbReference type="EMBL" id="SAL96056.1"/>
    </source>
</evidence>
<dbReference type="Proteomes" id="UP000078561">
    <property type="component" value="Unassembled WGS sequence"/>
</dbReference>
<gene>
    <name evidence="1" type="primary">ABSGL_01424.1 scaffold 1572</name>
</gene>
<dbReference type="EMBL" id="LT550647">
    <property type="protein sequence ID" value="SAL96056.1"/>
    <property type="molecule type" value="Genomic_DNA"/>
</dbReference>
<keyword evidence="2" id="KW-1185">Reference proteome</keyword>
<dbReference type="InParanoid" id="A0A168L4I5"/>
<sequence length="322" mass="37773">MPKLLEFGRCLVDLCRFFLSLASLKNWKKNIAMKLKVQPGVRRSRTEITGRRDLALVNMMKMLNAPTQDDYDAKYLEFQAWCQEDQETWDSGDLLVYFDREYVAKKDLWANVGRQYRDRCLKEVYLQSSKTQRMDILVYILWELVLPDAMMEHVKAVVEFQRKTTSKAERRRYDLAYAYTDEEAASMITNHTPSSMDVQSFTNGPDLHYTISIDEESNAMLSVPHGNIALKPMGQNINTNQHDQQQQQPQQNNQRMLFNESVARLRSTIEILSQHSNRLNEQHYDIESANRLNEIAEQASIMHSTLTRLETNNINRQHQHRH</sequence>
<dbReference type="AlphaFoldDB" id="A0A168L4I5"/>
<name>A0A168L4I5_ABSGL</name>
<dbReference type="STRING" id="4829.A0A168L4I5"/>
<proteinExistence type="predicted"/>
<evidence type="ECO:0000313" key="2">
    <source>
        <dbReference type="Proteomes" id="UP000078561"/>
    </source>
</evidence>
<dbReference type="OrthoDB" id="2399838at2759"/>
<organism evidence="1">
    <name type="scientific">Absidia glauca</name>
    <name type="common">Pin mould</name>
    <dbReference type="NCBI Taxonomy" id="4829"/>
    <lineage>
        <taxon>Eukaryota</taxon>
        <taxon>Fungi</taxon>
        <taxon>Fungi incertae sedis</taxon>
        <taxon>Mucoromycota</taxon>
        <taxon>Mucoromycotina</taxon>
        <taxon>Mucoromycetes</taxon>
        <taxon>Mucorales</taxon>
        <taxon>Cunninghamellaceae</taxon>
        <taxon>Absidia</taxon>
    </lineage>
</organism>